<organism evidence="1 2">
    <name type="scientific">Candidatus Galligastranaerophilus intestinavium</name>
    <dbReference type="NCBI Taxonomy" id="2840836"/>
    <lineage>
        <taxon>Bacteria</taxon>
        <taxon>Candidatus Galligastranaerophilus</taxon>
    </lineage>
</organism>
<dbReference type="EMBL" id="DVJQ01000012">
    <property type="protein sequence ID" value="HIS73685.1"/>
    <property type="molecule type" value="Genomic_DNA"/>
</dbReference>
<proteinExistence type="predicted"/>
<dbReference type="InterPro" id="IPR014127">
    <property type="entry name" value="CHP02757"/>
</dbReference>
<evidence type="ECO:0000313" key="2">
    <source>
        <dbReference type="Proteomes" id="UP000886865"/>
    </source>
</evidence>
<dbReference type="AlphaFoldDB" id="A0A9D1JX24"/>
<reference evidence="1" key="2">
    <citation type="journal article" date="2021" name="PeerJ">
        <title>Extensive microbial diversity within the chicken gut microbiome revealed by metagenomics and culture.</title>
        <authorList>
            <person name="Gilroy R."/>
            <person name="Ravi A."/>
            <person name="Getino M."/>
            <person name="Pursley I."/>
            <person name="Horton D.L."/>
            <person name="Alikhan N.F."/>
            <person name="Baker D."/>
            <person name="Gharbi K."/>
            <person name="Hall N."/>
            <person name="Watson M."/>
            <person name="Adriaenssens E.M."/>
            <person name="Foster-Nyarko E."/>
            <person name="Jarju S."/>
            <person name="Secka A."/>
            <person name="Antonio M."/>
            <person name="Oren A."/>
            <person name="Chaudhuri R.R."/>
            <person name="La Ragione R."/>
            <person name="Hildebrand F."/>
            <person name="Pallen M.J."/>
        </authorList>
    </citation>
    <scope>NUCLEOTIDE SEQUENCE</scope>
    <source>
        <strain evidence="1">CHK152-2871</strain>
    </source>
</reference>
<comment type="caution">
    <text evidence="1">The sequence shown here is derived from an EMBL/GenBank/DDBJ whole genome shotgun (WGS) entry which is preliminary data.</text>
</comment>
<evidence type="ECO:0000313" key="1">
    <source>
        <dbReference type="EMBL" id="HIS73685.1"/>
    </source>
</evidence>
<reference evidence="1" key="1">
    <citation type="submission" date="2020-10" db="EMBL/GenBank/DDBJ databases">
        <authorList>
            <person name="Gilroy R."/>
        </authorList>
    </citation>
    <scope>NUCLEOTIDE SEQUENCE</scope>
    <source>
        <strain evidence="1">CHK152-2871</strain>
    </source>
</reference>
<protein>
    <submittedName>
        <fullName evidence="1">TIGR02757 family protein</fullName>
    </submittedName>
</protein>
<dbReference type="Proteomes" id="UP000886865">
    <property type="component" value="Unassembled WGS sequence"/>
</dbReference>
<gene>
    <name evidence="1" type="ORF">IAA86_01530</name>
</gene>
<accession>A0A9D1JX24</accession>
<sequence length="254" mass="29604">MKEYLDRLVKKYETKDFIKDDPVQFAHAFKNKKDIEIASFIAALFAFGKREAFISKLKHIFKVMQNEPYNFILNFSEKNNLFCDFVYRFVKGDDLKSFLLALNKLYKHDKSTLEELFYKGYCSNDMLGFVSKYFYSTLKCPPNLGFCHLFARPEKGGAMKRMNMFLRWMIRSGPVDMALWDFLKKSELLIPLDVHVGNVSRSLGLLGRNANDFKSVIELTQKLMEFDSDDPVKYDFALFGAGVNSDKMEKIKIL</sequence>
<name>A0A9D1JX24_9BACT</name>
<dbReference type="Pfam" id="PF09674">
    <property type="entry name" value="DUF2400"/>
    <property type="match status" value="1"/>
</dbReference>
<dbReference type="NCBIfam" id="TIGR02757">
    <property type="entry name" value="TIGR02757 family protein"/>
    <property type="match status" value="1"/>
</dbReference>